<dbReference type="PANTHER" id="PTHR43690">
    <property type="entry name" value="NARDILYSIN"/>
    <property type="match status" value="1"/>
</dbReference>
<proteinExistence type="inferred from homology"/>
<dbReference type="Proteomes" id="UP000182360">
    <property type="component" value="Unassembled WGS sequence"/>
</dbReference>
<comment type="cofactor">
    <cofactor evidence="1">
        <name>Zn(2+)</name>
        <dbReference type="ChEBI" id="CHEBI:29105"/>
    </cofactor>
</comment>
<dbReference type="InterPro" id="IPR011765">
    <property type="entry name" value="Pept_M16_N"/>
</dbReference>
<dbReference type="GO" id="GO:0004222">
    <property type="term" value="F:metalloendopeptidase activity"/>
    <property type="evidence" value="ECO:0007669"/>
    <property type="project" value="InterPro"/>
</dbReference>
<keyword evidence="7" id="KW-0482">Metalloprotease</keyword>
<keyword evidence="12" id="KW-1185">Reference proteome</keyword>
<keyword evidence="5" id="KW-0378">Hydrolase</keyword>
<dbReference type="PANTHER" id="PTHR43690:SF17">
    <property type="entry name" value="PROTEIN YHJJ"/>
    <property type="match status" value="1"/>
</dbReference>
<comment type="similarity">
    <text evidence="2 8">Belongs to the peptidase M16 family.</text>
</comment>
<dbReference type="InterPro" id="IPR011249">
    <property type="entry name" value="Metalloenz_LuxS/M16"/>
</dbReference>
<dbReference type="Gene3D" id="3.30.830.10">
    <property type="entry name" value="Metalloenzyme, LuxS/M16 peptidase-like"/>
    <property type="match status" value="4"/>
</dbReference>
<feature type="domain" description="Peptidase M16 C-terminal" evidence="10">
    <location>
        <begin position="220"/>
        <end position="399"/>
    </location>
</feature>
<dbReference type="RefSeq" id="WP_074644076.1">
    <property type="nucleotide sequence ID" value="NZ_FOFU01000006.1"/>
</dbReference>
<keyword evidence="6" id="KW-0862">Zinc</keyword>
<evidence type="ECO:0000256" key="1">
    <source>
        <dbReference type="ARBA" id="ARBA00001947"/>
    </source>
</evidence>
<dbReference type="SUPFAM" id="SSF63411">
    <property type="entry name" value="LuxS/MPP-like metallohydrolase"/>
    <property type="match status" value="4"/>
</dbReference>
<sequence length="950" mass="108285">MKLLNKGIVSFFAAVFVTSLLFVTGCSSSKVASGNGKQLVMDSAIKQGKLDNGMSYFIRENGEPKNRIQLRLVVKAGSCMEEDDQKGVAHFVEHMCFNGTEHFEKSAIVDYFESIGMQFGPEVNAYTSFEETVYMLELPADDPEILKTSLMVLHDWASAVSFNPEEIDKERGVIVEEWRLRNQGLNGRVTDKLIPLIFKDSRFEGRLPIGSMDVVKNAPYDRIKDFYKKWYRPELMSVVAVGDAKSDVLEKAIKEVMGTIPASEKKIKSPEFKVPLQTKKKIEIMRDKELNILQVEIYQQAKDNSPVTTVEQLRKEYALNIAASVLNMRCQEISNQPSAEWLGAGVGSTGFANNNPIYVMQLFPKTDRFEQAFKAFLDEYERFMLHGITEAELNRAKQSMLQSFQQNYANKDKHPSANFAGSIVSHIVSGRIYLSDEDAFKLDTEITNQITAEEILEVAKEAFENRGTLMLVLVPESMNAPSEKEILDIWNNYESESAKEAYVDDTGDNKLMDKPSKKAKVTEKKAIKELGGTQYTFENGVKIITKKTDFQKDSIVVYGGSKGGYYQLKEEEIPSAKIAREYALYSGFNGKTLSQIKKIAAPLNLNIGFEINNTEECFYGNANKSNIEETLQYINIAFDKPQFTEEGWTTLINQYKQVAENYGAQPSRVFNDKINEMLYGNNLYFAPWNMDYINKMNPEIAERVYRERFGNPADFTFVFVGDFDEKKLVDLCAYYLGTLKTNDVKEETKYVYFPFPETSKTTTVKKGIDQKGDVYMCFGGELPECKDLEISYKEGKIIDQLASVLDIRLREVIREDKGGSYGVSTGGFIDGWPERFYKVYIDFGCEPSREEELQAVVIETIKDIQSGNISDELIQKLKETYTRTIETSVRNNYWWLNRIGSEILFTYEPLWYTNDTGRVNEWITKEALVEAANKYLDTNRIVTGYLKPEK</sequence>
<feature type="domain" description="Peptidase M16 N-terminal" evidence="9">
    <location>
        <begin position="58"/>
        <end position="193"/>
    </location>
</feature>
<dbReference type="InterPro" id="IPR001431">
    <property type="entry name" value="Pept_M16_Zn_BS"/>
</dbReference>
<evidence type="ECO:0000256" key="6">
    <source>
        <dbReference type="ARBA" id="ARBA00022833"/>
    </source>
</evidence>
<evidence type="ECO:0000313" key="12">
    <source>
        <dbReference type="Proteomes" id="UP000182360"/>
    </source>
</evidence>
<dbReference type="GO" id="GO:0006508">
    <property type="term" value="P:proteolysis"/>
    <property type="evidence" value="ECO:0007669"/>
    <property type="project" value="UniProtKB-KW"/>
</dbReference>
<keyword evidence="4" id="KW-0479">Metal-binding</keyword>
<evidence type="ECO:0000256" key="7">
    <source>
        <dbReference type="ARBA" id="ARBA00023049"/>
    </source>
</evidence>
<evidence type="ECO:0000256" key="8">
    <source>
        <dbReference type="RuleBase" id="RU004447"/>
    </source>
</evidence>
<organism evidence="11 12">
    <name type="scientific">Treponema bryantii</name>
    <dbReference type="NCBI Taxonomy" id="163"/>
    <lineage>
        <taxon>Bacteria</taxon>
        <taxon>Pseudomonadati</taxon>
        <taxon>Spirochaetota</taxon>
        <taxon>Spirochaetia</taxon>
        <taxon>Spirochaetales</taxon>
        <taxon>Treponemataceae</taxon>
        <taxon>Treponema</taxon>
    </lineage>
</organism>
<dbReference type="PROSITE" id="PS51257">
    <property type="entry name" value="PROKAR_LIPOPROTEIN"/>
    <property type="match status" value="1"/>
</dbReference>
<dbReference type="OrthoDB" id="9811314at2"/>
<evidence type="ECO:0000256" key="5">
    <source>
        <dbReference type="ARBA" id="ARBA00022801"/>
    </source>
</evidence>
<name>A0A1H9H5E7_9SPIR</name>
<evidence type="ECO:0000256" key="4">
    <source>
        <dbReference type="ARBA" id="ARBA00022723"/>
    </source>
</evidence>
<keyword evidence="3 11" id="KW-0645">Protease</keyword>
<evidence type="ECO:0000256" key="2">
    <source>
        <dbReference type="ARBA" id="ARBA00007261"/>
    </source>
</evidence>
<accession>A0A1H9H5E7</accession>
<dbReference type="PROSITE" id="PS00143">
    <property type="entry name" value="INSULINASE"/>
    <property type="match status" value="1"/>
</dbReference>
<feature type="domain" description="Peptidase M16 C-terminal" evidence="10">
    <location>
        <begin position="705"/>
        <end position="880"/>
    </location>
</feature>
<evidence type="ECO:0000313" key="11">
    <source>
        <dbReference type="EMBL" id="SEQ57565.1"/>
    </source>
</evidence>
<evidence type="ECO:0000259" key="9">
    <source>
        <dbReference type="Pfam" id="PF00675"/>
    </source>
</evidence>
<dbReference type="InterPro" id="IPR050626">
    <property type="entry name" value="Peptidase_M16"/>
</dbReference>
<protein>
    <submittedName>
        <fullName evidence="11">Zinc protease</fullName>
    </submittedName>
</protein>
<dbReference type="EMBL" id="FOFU01000006">
    <property type="protein sequence ID" value="SEQ57565.1"/>
    <property type="molecule type" value="Genomic_DNA"/>
</dbReference>
<evidence type="ECO:0000259" key="10">
    <source>
        <dbReference type="Pfam" id="PF05193"/>
    </source>
</evidence>
<evidence type="ECO:0000256" key="3">
    <source>
        <dbReference type="ARBA" id="ARBA00022670"/>
    </source>
</evidence>
<dbReference type="InterPro" id="IPR007863">
    <property type="entry name" value="Peptidase_M16_C"/>
</dbReference>
<reference evidence="11 12" key="1">
    <citation type="submission" date="2016-10" db="EMBL/GenBank/DDBJ databases">
        <authorList>
            <person name="de Groot N.N."/>
        </authorList>
    </citation>
    <scope>NUCLEOTIDE SEQUENCE [LARGE SCALE GENOMIC DNA]</scope>
    <source>
        <strain evidence="11 12">B25</strain>
    </source>
</reference>
<dbReference type="Pfam" id="PF00675">
    <property type="entry name" value="Peptidase_M16"/>
    <property type="match status" value="1"/>
</dbReference>
<gene>
    <name evidence="11" type="ORF">SAMN04487977_10656</name>
</gene>
<dbReference type="GO" id="GO:0046872">
    <property type="term" value="F:metal ion binding"/>
    <property type="evidence" value="ECO:0007669"/>
    <property type="project" value="UniProtKB-KW"/>
</dbReference>
<dbReference type="AlphaFoldDB" id="A0A1H9H5E7"/>
<dbReference type="Pfam" id="PF05193">
    <property type="entry name" value="Peptidase_M16_C"/>
    <property type="match status" value="2"/>
</dbReference>